<keyword evidence="2" id="KW-0560">Oxidoreductase</keyword>
<evidence type="ECO:0000313" key="2">
    <source>
        <dbReference type="EMBL" id="CAA9228234.1"/>
    </source>
</evidence>
<reference evidence="2" key="1">
    <citation type="submission" date="2020-02" db="EMBL/GenBank/DDBJ databases">
        <authorList>
            <person name="Meier V. D."/>
        </authorList>
    </citation>
    <scope>NUCLEOTIDE SEQUENCE</scope>
    <source>
        <strain evidence="2">AVDCRST_MAG04</strain>
    </source>
</reference>
<accession>A0A6J4HM12</accession>
<gene>
    <name evidence="2" type="ORF">AVDCRST_MAG04-989</name>
</gene>
<evidence type="ECO:0000256" key="1">
    <source>
        <dbReference type="SAM" id="MobiDB-lite"/>
    </source>
</evidence>
<protein>
    <submittedName>
        <fullName evidence="2">Isoquinoline 1-oxidoreductase alpha subunit</fullName>
        <ecNumber evidence="2">1.3.99.16</ecNumber>
    </submittedName>
</protein>
<dbReference type="EMBL" id="CADCTL010000074">
    <property type="protein sequence ID" value="CAA9228234.1"/>
    <property type="molecule type" value="Genomic_DNA"/>
</dbReference>
<feature type="compositionally biased region" description="Basic and acidic residues" evidence="1">
    <location>
        <begin position="114"/>
        <end position="128"/>
    </location>
</feature>
<name>A0A6J4HM12_9PROT</name>
<dbReference type="GO" id="GO:0047121">
    <property type="term" value="F:isoquinoline 1-oxidoreductase activity"/>
    <property type="evidence" value="ECO:0007669"/>
    <property type="project" value="UniProtKB-EC"/>
</dbReference>
<dbReference type="EC" id="1.3.99.16" evidence="2"/>
<dbReference type="AlphaFoldDB" id="A0A6J4HM12"/>
<feature type="region of interest" description="Disordered" evidence="1">
    <location>
        <begin position="49"/>
        <end position="153"/>
    </location>
</feature>
<feature type="non-terminal residue" evidence="2">
    <location>
        <position position="153"/>
    </location>
</feature>
<organism evidence="2">
    <name type="scientific">uncultured Acetobacteraceae bacterium</name>
    <dbReference type="NCBI Taxonomy" id="169975"/>
    <lineage>
        <taxon>Bacteria</taxon>
        <taxon>Pseudomonadati</taxon>
        <taxon>Pseudomonadota</taxon>
        <taxon>Alphaproteobacteria</taxon>
        <taxon>Acetobacterales</taxon>
        <taxon>Acetobacteraceae</taxon>
        <taxon>environmental samples</taxon>
    </lineage>
</organism>
<feature type="non-terminal residue" evidence="2">
    <location>
        <position position="1"/>
    </location>
</feature>
<feature type="compositionally biased region" description="Low complexity" evidence="1">
    <location>
        <begin position="75"/>
        <end position="96"/>
    </location>
</feature>
<feature type="compositionally biased region" description="Basic residues" evidence="1">
    <location>
        <begin position="135"/>
        <end position="144"/>
    </location>
</feature>
<proteinExistence type="predicted"/>
<sequence length="153" mass="16570">GDIGGERHRTPLRGRPGDAAALVSARRVGPHRHQVRLRPGAVRRLHCPRGRFGRAGLPNAALGRGGRQGHDHRGPVAGRRAPGPGRVARAQRVAVRLLPNGADHAGGGVPQGHAEPDGRRHRLGDDRQPVPLRHLPPHPRRHQAGRREGRQDM</sequence>